<dbReference type="EMBL" id="JXXN02003361">
    <property type="protein sequence ID" value="THD21656.1"/>
    <property type="molecule type" value="Genomic_DNA"/>
</dbReference>
<evidence type="ECO:0000256" key="1">
    <source>
        <dbReference type="SAM" id="MobiDB-lite"/>
    </source>
</evidence>
<sequence>MHEEVDVSFYKGDTVYYLDHEQKRAFIGTVLRSDKLVPDSEPEAAKETESDAQLVDSSHDTKQLPDGSTDQQECSPKETPQIKVTWSNLLTGDDYFSPSENPIPTCLRRDQISLIERDHMLNDTVRHAKRNTVGTIVNIRSRACGEVLSYGRILLDLDCRRLRSVYVSFC</sequence>
<gene>
    <name evidence="2" type="ORF">D915_007680</name>
</gene>
<dbReference type="Proteomes" id="UP000230066">
    <property type="component" value="Unassembled WGS sequence"/>
</dbReference>
<protein>
    <submittedName>
        <fullName evidence="2">Uncharacterized protein</fullName>
    </submittedName>
</protein>
<accession>A0A4E0R4Y2</accession>
<keyword evidence="3" id="KW-1185">Reference proteome</keyword>
<reference evidence="2" key="1">
    <citation type="submission" date="2019-03" db="EMBL/GenBank/DDBJ databases">
        <title>Improved annotation for the trematode Fasciola hepatica.</title>
        <authorList>
            <person name="Choi Y.-J."/>
            <person name="Martin J."/>
            <person name="Mitreva M."/>
        </authorList>
    </citation>
    <scope>NUCLEOTIDE SEQUENCE [LARGE SCALE GENOMIC DNA]</scope>
</reference>
<evidence type="ECO:0000313" key="2">
    <source>
        <dbReference type="EMBL" id="THD21656.1"/>
    </source>
</evidence>
<name>A0A4E0R4Y2_FASHE</name>
<feature type="compositionally biased region" description="Basic and acidic residues" evidence="1">
    <location>
        <begin position="36"/>
        <end position="49"/>
    </location>
</feature>
<dbReference type="AlphaFoldDB" id="A0A4E0R4Y2"/>
<comment type="caution">
    <text evidence="2">The sequence shown here is derived from an EMBL/GenBank/DDBJ whole genome shotgun (WGS) entry which is preliminary data.</text>
</comment>
<proteinExistence type="predicted"/>
<organism evidence="2 3">
    <name type="scientific">Fasciola hepatica</name>
    <name type="common">Liver fluke</name>
    <dbReference type="NCBI Taxonomy" id="6192"/>
    <lineage>
        <taxon>Eukaryota</taxon>
        <taxon>Metazoa</taxon>
        <taxon>Spiralia</taxon>
        <taxon>Lophotrochozoa</taxon>
        <taxon>Platyhelminthes</taxon>
        <taxon>Trematoda</taxon>
        <taxon>Digenea</taxon>
        <taxon>Plagiorchiida</taxon>
        <taxon>Echinostomata</taxon>
        <taxon>Echinostomatoidea</taxon>
        <taxon>Fasciolidae</taxon>
        <taxon>Fasciola</taxon>
    </lineage>
</organism>
<feature type="region of interest" description="Disordered" evidence="1">
    <location>
        <begin position="36"/>
        <end position="79"/>
    </location>
</feature>
<evidence type="ECO:0000313" key="3">
    <source>
        <dbReference type="Proteomes" id="UP000230066"/>
    </source>
</evidence>